<proteinExistence type="predicted"/>
<accession>A0A1B6MLT2</accession>
<dbReference type="InterPro" id="IPR000477">
    <property type="entry name" value="RT_dom"/>
</dbReference>
<feature type="domain" description="Reverse transcriptase" evidence="1">
    <location>
        <begin position="1"/>
        <end position="246"/>
    </location>
</feature>
<evidence type="ECO:0000259" key="1">
    <source>
        <dbReference type="PROSITE" id="PS50878"/>
    </source>
</evidence>
<gene>
    <name evidence="2" type="ORF">g.28728</name>
</gene>
<reference evidence="2" key="1">
    <citation type="submission" date="2015-11" db="EMBL/GenBank/DDBJ databases">
        <title>De novo transcriptome assembly of four potential Pierce s Disease insect vectors from Arizona vineyards.</title>
        <authorList>
            <person name="Tassone E.E."/>
        </authorList>
    </citation>
    <scope>NUCLEOTIDE SEQUENCE</scope>
</reference>
<dbReference type="PROSITE" id="PS50878">
    <property type="entry name" value="RT_POL"/>
    <property type="match status" value="1"/>
</dbReference>
<organism evidence="2">
    <name type="scientific">Graphocephala atropunctata</name>
    <dbReference type="NCBI Taxonomy" id="36148"/>
    <lineage>
        <taxon>Eukaryota</taxon>
        <taxon>Metazoa</taxon>
        <taxon>Ecdysozoa</taxon>
        <taxon>Arthropoda</taxon>
        <taxon>Hexapoda</taxon>
        <taxon>Insecta</taxon>
        <taxon>Pterygota</taxon>
        <taxon>Neoptera</taxon>
        <taxon>Paraneoptera</taxon>
        <taxon>Hemiptera</taxon>
        <taxon>Auchenorrhyncha</taxon>
        <taxon>Membracoidea</taxon>
        <taxon>Cicadellidae</taxon>
        <taxon>Cicadellinae</taxon>
        <taxon>Cicadellini</taxon>
        <taxon>Graphocephala</taxon>
    </lineage>
</organism>
<dbReference type="PANTHER" id="PTHR33332">
    <property type="entry name" value="REVERSE TRANSCRIPTASE DOMAIN-CONTAINING PROTEIN"/>
    <property type="match status" value="1"/>
</dbReference>
<dbReference type="EMBL" id="GEBQ01003069">
    <property type="protein sequence ID" value="JAT36908.1"/>
    <property type="molecule type" value="Transcribed_RNA"/>
</dbReference>
<dbReference type="Pfam" id="PF00078">
    <property type="entry name" value="RVT_1"/>
    <property type="match status" value="1"/>
</dbReference>
<dbReference type="CDD" id="cd01650">
    <property type="entry name" value="RT_nLTR_like"/>
    <property type="match status" value="1"/>
</dbReference>
<dbReference type="AlphaFoldDB" id="A0A1B6MLT2"/>
<evidence type="ECO:0000313" key="2">
    <source>
        <dbReference type="EMBL" id="JAT36908.1"/>
    </source>
</evidence>
<protein>
    <recommendedName>
        <fullName evidence="1">Reverse transcriptase domain-containing protein</fullName>
    </recommendedName>
</protein>
<sequence length="302" mass="33686">MEVNSYRPISLISIISKLIEKIALKRLLAQCDENELMTPNQHGFRKHKSTATALITLFEETVDHIDAGRVAAGIMLDYSKAFDCLSHTLILTKLQSLGVVAKAADWFSNYLSDRYQVVELPCQEKGTNNKVLSMPLPITRVLQGSVLGSALFILTTNDLPAYLGDSCTPIMYADATTLVLGKENIESLQMSAFIATNLAPQYCHENDLVINTQKTKQLMFGRRGREEIALPEVDVEESAYFLGIIIDSCFTWSAHIDSVCRKLNTGIFLIQRMMQIGTPEIAKIVYHAFCETHVMYGIVAWG</sequence>
<name>A0A1B6MLT2_9HEMI</name>